<sequence length="201" mass="22250">MQSKSRLRLQITSLIHLHSPSQPPPGHSVVPSNIIPDVFHNFHFLLHASTLTSNCNISSSVSFIKRRSAATRAEKHLQDLFAKPSTVHWQLALIPSALINPRSGPPALGSFVSLPVAAAMKHVAKERHSDLPCIFILIPHMRTHIRIHSYAKAVHKTRALAPVSRVRPNSFHPTPPPRQAISAALDSQRVSPFSHLLAYCR</sequence>
<evidence type="ECO:0000313" key="2">
    <source>
        <dbReference type="Proteomes" id="UP000777438"/>
    </source>
</evidence>
<proteinExistence type="predicted"/>
<dbReference type="EMBL" id="JAGPYM010000002">
    <property type="protein sequence ID" value="KAH6898730.1"/>
    <property type="molecule type" value="Genomic_DNA"/>
</dbReference>
<accession>A0A9P9AYG1</accession>
<name>A0A9P9AYG1_9HYPO</name>
<dbReference type="Proteomes" id="UP000777438">
    <property type="component" value="Unassembled WGS sequence"/>
</dbReference>
<organism evidence="1 2">
    <name type="scientific">Thelonectria olida</name>
    <dbReference type="NCBI Taxonomy" id="1576542"/>
    <lineage>
        <taxon>Eukaryota</taxon>
        <taxon>Fungi</taxon>
        <taxon>Dikarya</taxon>
        <taxon>Ascomycota</taxon>
        <taxon>Pezizomycotina</taxon>
        <taxon>Sordariomycetes</taxon>
        <taxon>Hypocreomycetidae</taxon>
        <taxon>Hypocreales</taxon>
        <taxon>Nectriaceae</taxon>
        <taxon>Thelonectria</taxon>
    </lineage>
</organism>
<keyword evidence="2" id="KW-1185">Reference proteome</keyword>
<evidence type="ECO:0000313" key="1">
    <source>
        <dbReference type="EMBL" id="KAH6898730.1"/>
    </source>
</evidence>
<reference evidence="1 2" key="1">
    <citation type="journal article" date="2021" name="Nat. Commun.">
        <title>Genetic determinants of endophytism in the Arabidopsis root mycobiome.</title>
        <authorList>
            <person name="Mesny F."/>
            <person name="Miyauchi S."/>
            <person name="Thiergart T."/>
            <person name="Pickel B."/>
            <person name="Atanasova L."/>
            <person name="Karlsson M."/>
            <person name="Huettel B."/>
            <person name="Barry K.W."/>
            <person name="Haridas S."/>
            <person name="Chen C."/>
            <person name="Bauer D."/>
            <person name="Andreopoulos W."/>
            <person name="Pangilinan J."/>
            <person name="LaButti K."/>
            <person name="Riley R."/>
            <person name="Lipzen A."/>
            <person name="Clum A."/>
            <person name="Drula E."/>
            <person name="Henrissat B."/>
            <person name="Kohler A."/>
            <person name="Grigoriev I.V."/>
            <person name="Martin F.M."/>
            <person name="Hacquard S."/>
        </authorList>
    </citation>
    <scope>NUCLEOTIDE SEQUENCE [LARGE SCALE GENOMIC DNA]</scope>
    <source>
        <strain evidence="1 2">MPI-CAGE-CH-0241</strain>
    </source>
</reference>
<gene>
    <name evidence="1" type="ORF">B0T10DRAFT_473534</name>
</gene>
<dbReference type="AlphaFoldDB" id="A0A9P9AYG1"/>
<protein>
    <submittedName>
        <fullName evidence="1">Uncharacterized protein</fullName>
    </submittedName>
</protein>
<comment type="caution">
    <text evidence="1">The sequence shown here is derived from an EMBL/GenBank/DDBJ whole genome shotgun (WGS) entry which is preliminary data.</text>
</comment>